<feature type="transmembrane region" description="Helical" evidence="1">
    <location>
        <begin position="6"/>
        <end position="26"/>
    </location>
</feature>
<protein>
    <submittedName>
        <fullName evidence="2">Uncharacterized protein</fullName>
    </submittedName>
</protein>
<keyword evidence="1" id="KW-0812">Transmembrane</keyword>
<proteinExistence type="predicted"/>
<dbReference type="AlphaFoldDB" id="A0AAJ5BGF6"/>
<dbReference type="EMBL" id="FOLW01000002">
    <property type="protein sequence ID" value="SFC41526.1"/>
    <property type="molecule type" value="Genomic_DNA"/>
</dbReference>
<evidence type="ECO:0000313" key="3">
    <source>
        <dbReference type="Proteomes" id="UP000226420"/>
    </source>
</evidence>
<evidence type="ECO:0000313" key="2">
    <source>
        <dbReference type="EMBL" id="SFC41526.1"/>
    </source>
</evidence>
<gene>
    <name evidence="2" type="ORF">SAMN02745723_102305</name>
</gene>
<sequence length="160" mass="18028">MFPINTIYIIFGVTAAIIALALFIVFRKHDKLKKGVPALALFAIAGVYFFFVNHVYIVTDDNQVTEYALIKTSDFDLVNGTTVRLVPETKMDKSWLINNGTRPLKFETVIYGNANENPYEFELGGYKSIGLDNAIDYLFVTPPNSIKIKSKSATKGWLHR</sequence>
<dbReference type="RefSeq" id="WP_047780676.1">
    <property type="nucleotide sequence ID" value="NZ_FOLW01000002.1"/>
</dbReference>
<name>A0AAJ5BGF6_9GAMM</name>
<evidence type="ECO:0000256" key="1">
    <source>
        <dbReference type="SAM" id="Phobius"/>
    </source>
</evidence>
<dbReference type="Proteomes" id="UP000226420">
    <property type="component" value="Unassembled WGS sequence"/>
</dbReference>
<accession>A0AAJ5BGF6</accession>
<keyword evidence="1" id="KW-0472">Membrane</keyword>
<comment type="caution">
    <text evidence="2">The sequence shown here is derived from an EMBL/GenBank/DDBJ whole genome shotgun (WGS) entry which is preliminary data.</text>
</comment>
<feature type="transmembrane region" description="Helical" evidence="1">
    <location>
        <begin position="38"/>
        <end position="57"/>
    </location>
</feature>
<organism evidence="2 3">
    <name type="scientific">Pragia fontium DSM 5563 = ATCC 49100</name>
    <dbReference type="NCBI Taxonomy" id="1122977"/>
    <lineage>
        <taxon>Bacteria</taxon>
        <taxon>Pseudomonadati</taxon>
        <taxon>Pseudomonadota</taxon>
        <taxon>Gammaproteobacteria</taxon>
        <taxon>Enterobacterales</taxon>
        <taxon>Budviciaceae</taxon>
        <taxon>Pragia</taxon>
    </lineage>
</organism>
<keyword evidence="1" id="KW-1133">Transmembrane helix</keyword>
<reference evidence="2 3" key="1">
    <citation type="submission" date="2016-10" db="EMBL/GenBank/DDBJ databases">
        <authorList>
            <person name="Varghese N."/>
            <person name="Submissions S."/>
        </authorList>
    </citation>
    <scope>NUCLEOTIDE SEQUENCE [LARGE SCALE GENOMIC DNA]</scope>
    <source>
        <strain evidence="2 3">DSM 5563</strain>
    </source>
</reference>